<dbReference type="GO" id="GO:0005886">
    <property type="term" value="C:plasma membrane"/>
    <property type="evidence" value="ECO:0007669"/>
    <property type="project" value="UniProtKB-SubCell"/>
</dbReference>
<gene>
    <name evidence="10" type="ORF">DFR39_102208</name>
</gene>
<feature type="transmembrane region" description="Helical" evidence="9">
    <location>
        <begin position="121"/>
        <end position="141"/>
    </location>
</feature>
<dbReference type="Proteomes" id="UP000295357">
    <property type="component" value="Unassembled WGS sequence"/>
</dbReference>
<comment type="subcellular location">
    <subcellularLocation>
        <location evidence="1">Cell inner membrane</location>
        <topology evidence="1">Multi-pass membrane protein</topology>
    </subcellularLocation>
</comment>
<keyword evidence="3" id="KW-1003">Cell membrane</keyword>
<sequence length="372" mass="38839">MQEIDINSLTQQVLWSGFALAFVFGALAQRTHFCTMGAIADIVNMGDWARMRMWVLAIAVAILGFNTMVYLGWVEAGKSIYAAPRLLWLSYIVGGLMFGFGMVLASGCGNKTLVRIGAGNLKSLVVFVVMGVAAFATLRGITAVARVNTVDTVALALPSGQDLPSLLAGALGQSPRQAALVLGLLLGGALLAWVLARAEGRRGEVLVGGLGSGLVIVGIWWVSGVLGHVAEHPETLEETFLGGSAPQRMEALSFVAPFAGTLDWLMFFSDKSKVLTLGVVAVLGVIAGSAVCALATRSFRWEAFRGVEDTANHLVGAVLMGVGGVVAMGCTVGQGLSGVSTLSLGSFIALAAIVAGAVLALRYQVWRLERMV</sequence>
<accession>A0A4R6N8W9</accession>
<name>A0A4R6N8W9_9BURK</name>
<evidence type="ECO:0000313" key="10">
    <source>
        <dbReference type="EMBL" id="TDP11828.1"/>
    </source>
</evidence>
<feature type="transmembrane region" description="Helical" evidence="9">
    <location>
        <begin position="86"/>
        <end position="109"/>
    </location>
</feature>
<evidence type="ECO:0000256" key="2">
    <source>
        <dbReference type="ARBA" id="ARBA00022448"/>
    </source>
</evidence>
<evidence type="ECO:0000256" key="6">
    <source>
        <dbReference type="ARBA" id="ARBA00022989"/>
    </source>
</evidence>
<evidence type="ECO:0000256" key="4">
    <source>
        <dbReference type="ARBA" id="ARBA00022519"/>
    </source>
</evidence>
<organism evidence="10 11">
    <name type="scientific">Roseateles asaccharophilus</name>
    <dbReference type="NCBI Taxonomy" id="582607"/>
    <lineage>
        <taxon>Bacteria</taxon>
        <taxon>Pseudomonadati</taxon>
        <taxon>Pseudomonadota</taxon>
        <taxon>Betaproteobacteria</taxon>
        <taxon>Burkholderiales</taxon>
        <taxon>Sphaerotilaceae</taxon>
        <taxon>Roseateles</taxon>
    </lineage>
</organism>
<comment type="caution">
    <text evidence="10">The sequence shown here is derived from an EMBL/GenBank/DDBJ whole genome shotgun (WGS) entry which is preliminary data.</text>
</comment>
<feature type="transmembrane region" description="Helical" evidence="9">
    <location>
        <begin position="205"/>
        <end position="223"/>
    </location>
</feature>
<dbReference type="InterPro" id="IPR007272">
    <property type="entry name" value="Sulf_transp_TsuA/YedE"/>
</dbReference>
<feature type="transmembrane region" description="Helical" evidence="9">
    <location>
        <begin position="274"/>
        <end position="294"/>
    </location>
</feature>
<evidence type="ECO:0000256" key="9">
    <source>
        <dbReference type="SAM" id="Phobius"/>
    </source>
</evidence>
<evidence type="ECO:0000256" key="3">
    <source>
        <dbReference type="ARBA" id="ARBA00022475"/>
    </source>
</evidence>
<dbReference type="OrthoDB" id="9794165at2"/>
<feature type="transmembrane region" description="Helical" evidence="9">
    <location>
        <begin position="54"/>
        <end position="74"/>
    </location>
</feature>
<reference evidence="10 11" key="1">
    <citation type="submission" date="2019-03" db="EMBL/GenBank/DDBJ databases">
        <title>Genomic Encyclopedia of Type Strains, Phase IV (KMG-IV): sequencing the most valuable type-strain genomes for metagenomic binning, comparative biology and taxonomic classification.</title>
        <authorList>
            <person name="Goeker M."/>
        </authorList>
    </citation>
    <scope>NUCLEOTIDE SEQUENCE [LARGE SCALE GENOMIC DNA]</scope>
    <source>
        <strain evidence="10 11">DSM 25082</strain>
    </source>
</reference>
<dbReference type="Pfam" id="PF04143">
    <property type="entry name" value="Sulf_transp"/>
    <property type="match status" value="1"/>
</dbReference>
<feature type="transmembrane region" description="Helical" evidence="9">
    <location>
        <begin position="342"/>
        <end position="361"/>
    </location>
</feature>
<keyword evidence="2" id="KW-0813">Transport</keyword>
<dbReference type="EMBL" id="SNXE01000002">
    <property type="protein sequence ID" value="TDP11828.1"/>
    <property type="molecule type" value="Genomic_DNA"/>
</dbReference>
<keyword evidence="5 9" id="KW-0812">Transmembrane</keyword>
<keyword evidence="11" id="KW-1185">Reference proteome</keyword>
<keyword evidence="7 9" id="KW-0472">Membrane</keyword>
<comment type="similarity">
    <text evidence="8">Belongs to the TsuA/YedE (TC 9.B.102) family.</text>
</comment>
<protein>
    <submittedName>
        <fullName evidence="10">Uncharacterized protein</fullName>
    </submittedName>
</protein>
<evidence type="ECO:0000256" key="8">
    <source>
        <dbReference type="ARBA" id="ARBA00035655"/>
    </source>
</evidence>
<feature type="transmembrane region" description="Helical" evidence="9">
    <location>
        <begin position="178"/>
        <end position="196"/>
    </location>
</feature>
<evidence type="ECO:0000256" key="1">
    <source>
        <dbReference type="ARBA" id="ARBA00004429"/>
    </source>
</evidence>
<feature type="transmembrane region" description="Helical" evidence="9">
    <location>
        <begin position="314"/>
        <end position="336"/>
    </location>
</feature>
<evidence type="ECO:0000256" key="7">
    <source>
        <dbReference type="ARBA" id="ARBA00023136"/>
    </source>
</evidence>
<evidence type="ECO:0000256" key="5">
    <source>
        <dbReference type="ARBA" id="ARBA00022692"/>
    </source>
</evidence>
<feature type="transmembrane region" description="Helical" evidence="9">
    <location>
        <begin position="12"/>
        <end position="33"/>
    </location>
</feature>
<dbReference type="PANTHER" id="PTHR30574">
    <property type="entry name" value="INNER MEMBRANE PROTEIN YEDE"/>
    <property type="match status" value="1"/>
</dbReference>
<dbReference type="PANTHER" id="PTHR30574:SF1">
    <property type="entry name" value="SULPHUR TRANSPORT DOMAIN-CONTAINING PROTEIN"/>
    <property type="match status" value="1"/>
</dbReference>
<keyword evidence="6 9" id="KW-1133">Transmembrane helix</keyword>
<proteinExistence type="inferred from homology"/>
<dbReference type="AlphaFoldDB" id="A0A4R6N8W9"/>
<evidence type="ECO:0000313" key="11">
    <source>
        <dbReference type="Proteomes" id="UP000295357"/>
    </source>
</evidence>
<dbReference type="RefSeq" id="WP_133602598.1">
    <property type="nucleotide sequence ID" value="NZ_JAUFPJ010000002.1"/>
</dbReference>
<keyword evidence="4" id="KW-0997">Cell inner membrane</keyword>